<dbReference type="HOGENOM" id="CLU_052508_0_1_7"/>
<dbReference type="PANTHER" id="PTHR34229:SF1">
    <property type="entry name" value="METAL TRANSPORT PROTEIN HI_1621-RELATED"/>
    <property type="match status" value="1"/>
</dbReference>
<dbReference type="RefSeq" id="WP_012470811.1">
    <property type="nucleotide sequence ID" value="NC_010814.1"/>
</dbReference>
<dbReference type="Proteomes" id="UP000002420">
    <property type="component" value="Chromosome"/>
</dbReference>
<gene>
    <name evidence="9" type="ordered locus">Glov_2769</name>
</gene>
<feature type="transmembrane region" description="Helical" evidence="7">
    <location>
        <begin position="226"/>
        <end position="246"/>
    </location>
</feature>
<protein>
    <submittedName>
        <fullName evidence="9">Cobalamin (Vitamin B12) biosynthesis CbiM protein</fullName>
    </submittedName>
</protein>
<dbReference type="STRING" id="398767.Glov_2769"/>
<keyword evidence="6 7" id="KW-0472">Membrane</keyword>
<feature type="transmembrane region" description="Helical" evidence="7">
    <location>
        <begin position="104"/>
        <end position="127"/>
    </location>
</feature>
<evidence type="ECO:0000256" key="7">
    <source>
        <dbReference type="SAM" id="Phobius"/>
    </source>
</evidence>
<name>B3E7G5_TRIL1</name>
<dbReference type="eggNOG" id="COG0310">
    <property type="taxonomic scope" value="Bacteria"/>
</dbReference>
<keyword evidence="4 7" id="KW-0812">Transmembrane</keyword>
<dbReference type="AlphaFoldDB" id="B3E7G5"/>
<keyword evidence="5 7" id="KW-1133">Transmembrane helix</keyword>
<feature type="domain" description="PDGLE" evidence="8">
    <location>
        <begin position="225"/>
        <end position="337"/>
    </location>
</feature>
<evidence type="ECO:0000256" key="2">
    <source>
        <dbReference type="ARBA" id="ARBA00022448"/>
    </source>
</evidence>
<feature type="transmembrane region" description="Helical" evidence="7">
    <location>
        <begin position="139"/>
        <end position="165"/>
    </location>
</feature>
<dbReference type="GO" id="GO:0000041">
    <property type="term" value="P:transition metal ion transport"/>
    <property type="evidence" value="ECO:0007669"/>
    <property type="project" value="InterPro"/>
</dbReference>
<keyword evidence="3" id="KW-1003">Cell membrane</keyword>
<dbReference type="Pfam" id="PF13190">
    <property type="entry name" value="PDGLE"/>
    <property type="match status" value="1"/>
</dbReference>
<evidence type="ECO:0000256" key="6">
    <source>
        <dbReference type="ARBA" id="ARBA00023136"/>
    </source>
</evidence>
<organism evidence="9 10">
    <name type="scientific">Trichlorobacter lovleyi (strain ATCC BAA-1151 / DSM 17278 / SZ)</name>
    <name type="common">Geobacter lovleyi</name>
    <dbReference type="NCBI Taxonomy" id="398767"/>
    <lineage>
        <taxon>Bacteria</taxon>
        <taxon>Pseudomonadati</taxon>
        <taxon>Thermodesulfobacteriota</taxon>
        <taxon>Desulfuromonadia</taxon>
        <taxon>Geobacterales</taxon>
        <taxon>Geobacteraceae</taxon>
        <taxon>Trichlorobacter</taxon>
    </lineage>
</organism>
<dbReference type="InterPro" id="IPR025937">
    <property type="entry name" value="PDGLE_dom"/>
</dbReference>
<dbReference type="KEGG" id="glo:Glov_2769"/>
<dbReference type="EMBL" id="CP001089">
    <property type="protein sequence ID" value="ACD96482.1"/>
    <property type="molecule type" value="Genomic_DNA"/>
</dbReference>
<proteinExistence type="predicted"/>
<keyword evidence="10" id="KW-1185">Reference proteome</keyword>
<evidence type="ECO:0000313" key="9">
    <source>
        <dbReference type="EMBL" id="ACD96482.1"/>
    </source>
</evidence>
<sequence>MHMADALVSPAVGGVMWAVSAGAVAYSSARLRKDTDERRVPLMGVMGAFLFAAQMINFSIPGTGSSGHLGGGLLLAILLGPHAALLAITGVLIVQALFFADGGLLALGCNIFNMGVIPAFLVYPLVYKKLAGQRPAGTRLSFAVIVSAVVTLQLGPFAVVLETLFSGLSALPFTTFLLLMQPVHLAIGLVEGVVTAAIVSFVYLARPELMHAGLQSALPVAYPLRNLVVGFLCAAILTGGVVSLVASNNPDGLEWAITRVAGTAELKAPDNRLHSWLAGLQETVSFLPDYAFKHPAVAEAQAPASRAAETAGTSLAGLVGVMITLLLLMLGGALLKRVRATA</sequence>
<evidence type="ECO:0000256" key="5">
    <source>
        <dbReference type="ARBA" id="ARBA00022989"/>
    </source>
</evidence>
<evidence type="ECO:0000259" key="8">
    <source>
        <dbReference type="Pfam" id="PF13190"/>
    </source>
</evidence>
<dbReference type="Pfam" id="PF01891">
    <property type="entry name" value="CbiM"/>
    <property type="match status" value="1"/>
</dbReference>
<evidence type="ECO:0000256" key="3">
    <source>
        <dbReference type="ARBA" id="ARBA00022475"/>
    </source>
</evidence>
<evidence type="ECO:0000256" key="4">
    <source>
        <dbReference type="ARBA" id="ARBA00022692"/>
    </source>
</evidence>
<dbReference type="PANTHER" id="PTHR34229">
    <property type="entry name" value="METAL TRANSPORT PROTEIN HI_1621-RELATED"/>
    <property type="match status" value="1"/>
</dbReference>
<feature type="transmembrane region" description="Helical" evidence="7">
    <location>
        <begin position="315"/>
        <end position="335"/>
    </location>
</feature>
<keyword evidence="2" id="KW-0813">Transport</keyword>
<dbReference type="Gene3D" id="1.10.1760.20">
    <property type="match status" value="1"/>
</dbReference>
<dbReference type="InterPro" id="IPR002751">
    <property type="entry name" value="CbiM/NikMN"/>
</dbReference>
<evidence type="ECO:0000313" key="10">
    <source>
        <dbReference type="Proteomes" id="UP000002420"/>
    </source>
</evidence>
<feature type="transmembrane region" description="Helical" evidence="7">
    <location>
        <begin position="185"/>
        <end position="205"/>
    </location>
</feature>
<feature type="transmembrane region" description="Helical" evidence="7">
    <location>
        <begin position="41"/>
        <end position="60"/>
    </location>
</feature>
<reference evidence="9 10" key="1">
    <citation type="submission" date="2008-05" db="EMBL/GenBank/DDBJ databases">
        <title>Complete sequence of chromosome of Geobacter lovleyi SZ.</title>
        <authorList>
            <consortium name="US DOE Joint Genome Institute"/>
            <person name="Lucas S."/>
            <person name="Copeland A."/>
            <person name="Lapidus A."/>
            <person name="Glavina del Rio T."/>
            <person name="Dalin E."/>
            <person name="Tice H."/>
            <person name="Bruce D."/>
            <person name="Goodwin L."/>
            <person name="Pitluck S."/>
            <person name="Chertkov O."/>
            <person name="Meincke L."/>
            <person name="Brettin T."/>
            <person name="Detter J.C."/>
            <person name="Han C."/>
            <person name="Tapia R."/>
            <person name="Kuske C.R."/>
            <person name="Schmutz J."/>
            <person name="Larimer F."/>
            <person name="Land M."/>
            <person name="Hauser L."/>
            <person name="Kyrpides N."/>
            <person name="Mikhailova N."/>
            <person name="Sung Y."/>
            <person name="Fletcher K.E."/>
            <person name="Ritalahti K.M."/>
            <person name="Loeffler F.E."/>
            <person name="Richardson P."/>
        </authorList>
    </citation>
    <scope>NUCLEOTIDE SEQUENCE [LARGE SCALE GENOMIC DNA]</scope>
    <source>
        <strain evidence="10">ATCC BAA-1151 / DSM 17278 / SZ</strain>
    </source>
</reference>
<dbReference type="OrthoDB" id="5395048at2"/>
<dbReference type="GO" id="GO:0005886">
    <property type="term" value="C:plasma membrane"/>
    <property type="evidence" value="ECO:0007669"/>
    <property type="project" value="UniProtKB-SubCell"/>
</dbReference>
<comment type="subcellular location">
    <subcellularLocation>
        <location evidence="1">Cell membrane</location>
        <topology evidence="1">Multi-pass membrane protein</topology>
    </subcellularLocation>
</comment>
<feature type="transmembrane region" description="Helical" evidence="7">
    <location>
        <begin position="72"/>
        <end position="98"/>
    </location>
</feature>
<accession>B3E7G5</accession>
<evidence type="ECO:0000256" key="1">
    <source>
        <dbReference type="ARBA" id="ARBA00004651"/>
    </source>
</evidence>